<keyword evidence="1" id="KW-1133">Transmembrane helix</keyword>
<protein>
    <submittedName>
        <fullName evidence="2">Uncharacterized protein</fullName>
    </submittedName>
</protein>
<feature type="transmembrane region" description="Helical" evidence="1">
    <location>
        <begin position="34"/>
        <end position="60"/>
    </location>
</feature>
<evidence type="ECO:0000313" key="2">
    <source>
        <dbReference type="EMBL" id="KJA25965.1"/>
    </source>
</evidence>
<reference evidence="3" key="1">
    <citation type="submission" date="2014-04" db="EMBL/GenBank/DDBJ databases">
        <title>Evolutionary Origins and Diversification of the Mycorrhizal Mutualists.</title>
        <authorList>
            <consortium name="DOE Joint Genome Institute"/>
            <consortium name="Mycorrhizal Genomics Consortium"/>
            <person name="Kohler A."/>
            <person name="Kuo A."/>
            <person name="Nagy L.G."/>
            <person name="Floudas D."/>
            <person name="Copeland A."/>
            <person name="Barry K.W."/>
            <person name="Cichocki N."/>
            <person name="Veneault-Fourrey C."/>
            <person name="LaButti K."/>
            <person name="Lindquist E.A."/>
            <person name="Lipzen A."/>
            <person name="Lundell T."/>
            <person name="Morin E."/>
            <person name="Murat C."/>
            <person name="Riley R."/>
            <person name="Ohm R."/>
            <person name="Sun H."/>
            <person name="Tunlid A."/>
            <person name="Henrissat B."/>
            <person name="Grigoriev I.V."/>
            <person name="Hibbett D.S."/>
            <person name="Martin F."/>
        </authorList>
    </citation>
    <scope>NUCLEOTIDE SEQUENCE [LARGE SCALE GENOMIC DNA]</scope>
    <source>
        <strain evidence="3">FD-334 SS-4</strain>
    </source>
</reference>
<sequence length="114" mass="12280">MGRTGQDVYCQGLTGEELTPFCCTKGPMVYGAMMFMFVVVIIATPDALLQVAGGTCYYVARCVRPFLKVPLTRDLSAATWSWRTSCIRTHPASATRLGLPLGLRFTALAGLLAG</sequence>
<keyword evidence="3" id="KW-1185">Reference proteome</keyword>
<keyword evidence="1" id="KW-0812">Transmembrane</keyword>
<proteinExistence type="predicted"/>
<keyword evidence="1" id="KW-0472">Membrane</keyword>
<organism evidence="2 3">
    <name type="scientific">Hypholoma sublateritium (strain FD-334 SS-4)</name>
    <dbReference type="NCBI Taxonomy" id="945553"/>
    <lineage>
        <taxon>Eukaryota</taxon>
        <taxon>Fungi</taxon>
        <taxon>Dikarya</taxon>
        <taxon>Basidiomycota</taxon>
        <taxon>Agaricomycotina</taxon>
        <taxon>Agaricomycetes</taxon>
        <taxon>Agaricomycetidae</taxon>
        <taxon>Agaricales</taxon>
        <taxon>Agaricineae</taxon>
        <taxon>Strophariaceae</taxon>
        <taxon>Hypholoma</taxon>
    </lineage>
</organism>
<evidence type="ECO:0000313" key="3">
    <source>
        <dbReference type="Proteomes" id="UP000054270"/>
    </source>
</evidence>
<dbReference type="EMBL" id="KN817529">
    <property type="protein sequence ID" value="KJA25965.1"/>
    <property type="molecule type" value="Genomic_DNA"/>
</dbReference>
<dbReference type="Proteomes" id="UP000054270">
    <property type="component" value="Unassembled WGS sequence"/>
</dbReference>
<name>A0A0D2Q332_HYPSF</name>
<dbReference type="AlphaFoldDB" id="A0A0D2Q332"/>
<evidence type="ECO:0000256" key="1">
    <source>
        <dbReference type="SAM" id="Phobius"/>
    </source>
</evidence>
<accession>A0A0D2Q332</accession>
<gene>
    <name evidence="2" type="ORF">HYPSUDRAFT_341454</name>
</gene>